<comment type="caution">
    <text evidence="1">The sequence shown here is derived from an EMBL/GenBank/DDBJ whole genome shotgun (WGS) entry which is preliminary data.</text>
</comment>
<proteinExistence type="predicted"/>
<dbReference type="AlphaFoldDB" id="A0A8X6Y4R1"/>
<evidence type="ECO:0000313" key="2">
    <source>
        <dbReference type="Proteomes" id="UP000886998"/>
    </source>
</evidence>
<gene>
    <name evidence="1" type="ORF">TNIN_231491</name>
</gene>
<dbReference type="EMBL" id="BMAV01015611">
    <property type="protein sequence ID" value="GFY65648.1"/>
    <property type="molecule type" value="Genomic_DNA"/>
</dbReference>
<feature type="non-terminal residue" evidence="1">
    <location>
        <position position="1"/>
    </location>
</feature>
<evidence type="ECO:0000313" key="1">
    <source>
        <dbReference type="EMBL" id="GFY65648.1"/>
    </source>
</evidence>
<protein>
    <submittedName>
        <fullName evidence="1">Uncharacterized protein</fullName>
    </submittedName>
</protein>
<keyword evidence="2" id="KW-1185">Reference proteome</keyword>
<reference evidence="1" key="1">
    <citation type="submission" date="2020-08" db="EMBL/GenBank/DDBJ databases">
        <title>Multicomponent nature underlies the extraordinary mechanical properties of spider dragline silk.</title>
        <authorList>
            <person name="Kono N."/>
            <person name="Nakamura H."/>
            <person name="Mori M."/>
            <person name="Yoshida Y."/>
            <person name="Ohtoshi R."/>
            <person name="Malay A.D."/>
            <person name="Moran D.A.P."/>
            <person name="Tomita M."/>
            <person name="Numata K."/>
            <person name="Arakawa K."/>
        </authorList>
    </citation>
    <scope>NUCLEOTIDE SEQUENCE</scope>
</reference>
<dbReference type="Proteomes" id="UP000886998">
    <property type="component" value="Unassembled WGS sequence"/>
</dbReference>
<sequence>RVCIADIRFDTLTCSASSHFDTQISINPSIDAIECHLECTFDRRKKVPCYTPRKKKLPDD</sequence>
<name>A0A8X6Y4R1_9ARAC</name>
<accession>A0A8X6Y4R1</accession>
<organism evidence="1 2">
    <name type="scientific">Trichonephila inaurata madagascariensis</name>
    <dbReference type="NCBI Taxonomy" id="2747483"/>
    <lineage>
        <taxon>Eukaryota</taxon>
        <taxon>Metazoa</taxon>
        <taxon>Ecdysozoa</taxon>
        <taxon>Arthropoda</taxon>
        <taxon>Chelicerata</taxon>
        <taxon>Arachnida</taxon>
        <taxon>Araneae</taxon>
        <taxon>Araneomorphae</taxon>
        <taxon>Entelegynae</taxon>
        <taxon>Araneoidea</taxon>
        <taxon>Nephilidae</taxon>
        <taxon>Trichonephila</taxon>
        <taxon>Trichonephila inaurata</taxon>
    </lineage>
</organism>